<dbReference type="GeneID" id="88173940"/>
<evidence type="ECO:0000256" key="5">
    <source>
        <dbReference type="SAM" id="Phobius"/>
    </source>
</evidence>
<protein>
    <recommendedName>
        <fullName evidence="8">Cytochrome c oxidase assembly protein COX14</fullName>
    </recommendedName>
</protein>
<name>A0AAX4HAH1_9ASCO</name>
<evidence type="ECO:0000256" key="2">
    <source>
        <dbReference type="ARBA" id="ARBA00022692"/>
    </source>
</evidence>
<dbReference type="EMBL" id="CP138896">
    <property type="protein sequence ID" value="WPK25556.1"/>
    <property type="molecule type" value="Genomic_DNA"/>
</dbReference>
<dbReference type="Proteomes" id="UP001338582">
    <property type="component" value="Chromosome 3"/>
</dbReference>
<keyword evidence="2 5" id="KW-0812">Transmembrane</keyword>
<dbReference type="KEGG" id="asau:88173940"/>
<comment type="subcellular location">
    <subcellularLocation>
        <location evidence="1">Membrane</location>
        <topology evidence="1">Single-pass membrane protein</topology>
    </subcellularLocation>
</comment>
<dbReference type="RefSeq" id="XP_062877938.1">
    <property type="nucleotide sequence ID" value="XM_063021868.1"/>
</dbReference>
<accession>A0AAX4HAH1</accession>
<proteinExistence type="predicted"/>
<reference evidence="6 7" key="1">
    <citation type="submission" date="2023-10" db="EMBL/GenBank/DDBJ databases">
        <title>Draft Genome Sequence of Candida saopaulonensis from a very Premature Infant with Sepsis.</title>
        <authorList>
            <person name="Ning Y."/>
            <person name="Dai R."/>
            <person name="Xiao M."/>
            <person name="Xu Y."/>
            <person name="Yan Q."/>
            <person name="Zhang L."/>
        </authorList>
    </citation>
    <scope>NUCLEOTIDE SEQUENCE [LARGE SCALE GENOMIC DNA]</scope>
    <source>
        <strain evidence="6 7">19XY460</strain>
    </source>
</reference>
<dbReference type="AlphaFoldDB" id="A0AAX4HAH1"/>
<keyword evidence="3 5" id="KW-1133">Transmembrane helix</keyword>
<organism evidence="6 7">
    <name type="scientific">Australozyma saopauloensis</name>
    <dbReference type="NCBI Taxonomy" id="291208"/>
    <lineage>
        <taxon>Eukaryota</taxon>
        <taxon>Fungi</taxon>
        <taxon>Dikarya</taxon>
        <taxon>Ascomycota</taxon>
        <taxon>Saccharomycotina</taxon>
        <taxon>Pichiomycetes</taxon>
        <taxon>Metschnikowiaceae</taxon>
        <taxon>Australozyma</taxon>
    </lineage>
</organism>
<evidence type="ECO:0008006" key="8">
    <source>
        <dbReference type="Google" id="ProtNLM"/>
    </source>
</evidence>
<evidence type="ECO:0000256" key="1">
    <source>
        <dbReference type="ARBA" id="ARBA00004167"/>
    </source>
</evidence>
<evidence type="ECO:0000256" key="3">
    <source>
        <dbReference type="ARBA" id="ARBA00022989"/>
    </source>
</evidence>
<evidence type="ECO:0000313" key="7">
    <source>
        <dbReference type="Proteomes" id="UP001338582"/>
    </source>
</evidence>
<dbReference type="GO" id="GO:0016020">
    <property type="term" value="C:membrane"/>
    <property type="evidence" value="ECO:0007669"/>
    <property type="project" value="UniProtKB-SubCell"/>
</dbReference>
<dbReference type="InterPro" id="IPR029208">
    <property type="entry name" value="COX14"/>
</dbReference>
<gene>
    <name evidence="6" type="ORF">PUMCH_002876</name>
</gene>
<evidence type="ECO:0000313" key="6">
    <source>
        <dbReference type="EMBL" id="WPK25556.1"/>
    </source>
</evidence>
<evidence type="ECO:0000256" key="4">
    <source>
        <dbReference type="ARBA" id="ARBA00023136"/>
    </source>
</evidence>
<sequence length="67" mass="7561">MAKLPLSVTLADIIHRTTVYGIIGFCLVGTGSIAFNIYMNSDFAKMNRDKLKFDKAEYDQARAEEKE</sequence>
<dbReference type="Pfam" id="PF14880">
    <property type="entry name" value="COX14"/>
    <property type="match status" value="1"/>
</dbReference>
<keyword evidence="4 5" id="KW-0472">Membrane</keyword>
<keyword evidence="7" id="KW-1185">Reference proteome</keyword>
<feature type="transmembrane region" description="Helical" evidence="5">
    <location>
        <begin position="20"/>
        <end position="38"/>
    </location>
</feature>